<dbReference type="GO" id="GO:0005886">
    <property type="term" value="C:plasma membrane"/>
    <property type="evidence" value="ECO:0007669"/>
    <property type="project" value="UniProtKB-SubCell"/>
</dbReference>
<dbReference type="Proteomes" id="UP000013984">
    <property type="component" value="Unassembled WGS sequence"/>
</dbReference>
<dbReference type="InterPro" id="IPR000390">
    <property type="entry name" value="Small_drug/metabolite_transptr"/>
</dbReference>
<dbReference type="PANTHER" id="PTHR30561:SF9">
    <property type="entry name" value="4-AMINO-4-DEOXY-L-ARABINOSE-PHOSPHOUNDECAPRENOL FLIPPASE SUBUNIT ARNF-RELATED"/>
    <property type="match status" value="1"/>
</dbReference>
<dbReference type="PANTHER" id="PTHR30561">
    <property type="entry name" value="SMR FAMILY PROTON-DEPENDENT DRUG EFFLUX TRANSPORTER SUGE"/>
    <property type="match status" value="1"/>
</dbReference>
<evidence type="ECO:0000256" key="2">
    <source>
        <dbReference type="ARBA" id="ARBA00022475"/>
    </source>
</evidence>
<dbReference type="EMBL" id="AOGZ02000014">
    <property type="protein sequence ID" value="EOQ96011.1"/>
    <property type="molecule type" value="Genomic_DNA"/>
</dbReference>
<keyword evidence="9" id="KW-1185">Reference proteome</keyword>
<keyword evidence="5 7" id="KW-0472">Membrane</keyword>
<gene>
    <name evidence="8" type="ORF">LEP1GSC195_3852</name>
</gene>
<dbReference type="InterPro" id="IPR037185">
    <property type="entry name" value="EmrE-like"/>
</dbReference>
<dbReference type="Gene3D" id="1.10.3730.20">
    <property type="match status" value="1"/>
</dbReference>
<dbReference type="OrthoDB" id="329658at2"/>
<evidence type="ECO:0000256" key="4">
    <source>
        <dbReference type="ARBA" id="ARBA00022989"/>
    </source>
</evidence>
<name>R9A1B2_9LEPT</name>
<evidence type="ECO:0000256" key="7">
    <source>
        <dbReference type="SAM" id="Phobius"/>
    </source>
</evidence>
<dbReference type="InterPro" id="IPR045324">
    <property type="entry name" value="Small_multidrug_res"/>
</dbReference>
<evidence type="ECO:0000256" key="5">
    <source>
        <dbReference type="ARBA" id="ARBA00023136"/>
    </source>
</evidence>
<keyword evidence="3 6" id="KW-0812">Transmembrane</keyword>
<evidence type="ECO:0000256" key="6">
    <source>
        <dbReference type="RuleBase" id="RU003942"/>
    </source>
</evidence>
<dbReference type="SUPFAM" id="SSF103481">
    <property type="entry name" value="Multidrug resistance efflux transporter EmrE"/>
    <property type="match status" value="1"/>
</dbReference>
<proteinExistence type="inferred from homology"/>
<evidence type="ECO:0000313" key="9">
    <source>
        <dbReference type="Proteomes" id="UP000013984"/>
    </source>
</evidence>
<protein>
    <recommendedName>
        <fullName evidence="10">Multidrug resistance protein, SMR family</fullName>
    </recommendedName>
</protein>
<reference evidence="8" key="1">
    <citation type="submission" date="2013-04" db="EMBL/GenBank/DDBJ databases">
        <authorList>
            <person name="Harkins D.M."/>
            <person name="Durkin A.S."/>
            <person name="Brinkac L.M."/>
            <person name="Haft D.H."/>
            <person name="Selengut J.D."/>
            <person name="Sanka R."/>
            <person name="DePew J."/>
            <person name="Purushe J."/>
            <person name="Galloway R.L."/>
            <person name="Vinetz J.M."/>
            <person name="Sutton G.G."/>
            <person name="Nierman W.C."/>
            <person name="Fouts D.E."/>
        </authorList>
    </citation>
    <scope>NUCLEOTIDE SEQUENCE [LARGE SCALE GENOMIC DNA]</scope>
    <source>
        <strain evidence="8">CDC</strain>
    </source>
</reference>
<evidence type="ECO:0000256" key="3">
    <source>
        <dbReference type="ARBA" id="ARBA00022692"/>
    </source>
</evidence>
<accession>R9A1B2</accession>
<dbReference type="Pfam" id="PF00893">
    <property type="entry name" value="Multi_Drug_Res"/>
    <property type="match status" value="1"/>
</dbReference>
<evidence type="ECO:0000256" key="1">
    <source>
        <dbReference type="ARBA" id="ARBA00004651"/>
    </source>
</evidence>
<comment type="subcellular location">
    <subcellularLocation>
        <location evidence="1 6">Cell membrane</location>
        <topology evidence="1 6">Multi-pass membrane protein</topology>
    </subcellularLocation>
</comment>
<evidence type="ECO:0008006" key="10">
    <source>
        <dbReference type="Google" id="ProtNLM"/>
    </source>
</evidence>
<evidence type="ECO:0000313" key="8">
    <source>
        <dbReference type="EMBL" id="EOQ96011.1"/>
    </source>
</evidence>
<organism evidence="8 9">
    <name type="scientific">Leptospira wolbachii serovar Codice str. CDC</name>
    <dbReference type="NCBI Taxonomy" id="1218599"/>
    <lineage>
        <taxon>Bacteria</taxon>
        <taxon>Pseudomonadati</taxon>
        <taxon>Spirochaetota</taxon>
        <taxon>Spirochaetia</taxon>
        <taxon>Leptospirales</taxon>
        <taxon>Leptospiraceae</taxon>
        <taxon>Leptospira</taxon>
    </lineage>
</organism>
<feature type="transmembrane region" description="Helical" evidence="7">
    <location>
        <begin position="43"/>
        <end position="65"/>
    </location>
</feature>
<dbReference type="AlphaFoldDB" id="R9A1B2"/>
<sequence length="129" mass="14365">MQFQVILFFCIAVFFNALANILIKSSSLQDQTKTLSGGLWDTIFTVFNPYFIGGLVSFGLALLGYRYVLGKGLKLSLAYPVFTSSGFIIVLIASSLFFKERLNLTQWLGIAFILVGVWLTALQMFDVKS</sequence>
<feature type="transmembrane region" description="Helical" evidence="7">
    <location>
        <begin position="104"/>
        <end position="125"/>
    </location>
</feature>
<dbReference type="GO" id="GO:0022857">
    <property type="term" value="F:transmembrane transporter activity"/>
    <property type="evidence" value="ECO:0007669"/>
    <property type="project" value="InterPro"/>
</dbReference>
<comment type="caution">
    <text evidence="8">The sequence shown here is derived from an EMBL/GenBank/DDBJ whole genome shotgun (WGS) entry which is preliminary data.</text>
</comment>
<dbReference type="RefSeq" id="WP_015681371.1">
    <property type="nucleotide sequence ID" value="NZ_AOGZ02000014.1"/>
</dbReference>
<keyword evidence="2" id="KW-1003">Cell membrane</keyword>
<feature type="transmembrane region" description="Helical" evidence="7">
    <location>
        <begin position="77"/>
        <end position="98"/>
    </location>
</feature>
<keyword evidence="4 7" id="KW-1133">Transmembrane helix</keyword>
<dbReference type="STRING" id="1218599.LEP1GSC195_3852"/>
<comment type="similarity">
    <text evidence="6">Belongs to the drug/metabolite transporter (DMT) superfamily. Small multidrug resistance (SMR) (TC 2.A.7.1) family.</text>
</comment>